<protein>
    <submittedName>
        <fullName evidence="1">Uncharacterized protein</fullName>
    </submittedName>
</protein>
<gene>
    <name evidence="1" type="ORF">SDC9_201525</name>
</gene>
<proteinExistence type="predicted"/>
<reference evidence="1" key="1">
    <citation type="submission" date="2019-08" db="EMBL/GenBank/DDBJ databases">
        <authorList>
            <person name="Kucharzyk K."/>
            <person name="Murdoch R.W."/>
            <person name="Higgins S."/>
            <person name="Loffler F."/>
        </authorList>
    </citation>
    <scope>NUCLEOTIDE SEQUENCE</scope>
</reference>
<dbReference type="AlphaFoldDB" id="A0A645IRK4"/>
<accession>A0A645IRK4</accession>
<sequence length="129" mass="14275">MLDHQHGMAGISQPVQHMDQLIHIGHVQAHRRLIQHIKAVLVGRQGYASGIARLSWTSAHLGKLGHQFDALRLSARQGRTGLPQGQVTQADILQQLQGVGDCRMCGEKAHRFVYRHRQNLGHGLVAPAH</sequence>
<organism evidence="1">
    <name type="scientific">bioreactor metagenome</name>
    <dbReference type="NCBI Taxonomy" id="1076179"/>
    <lineage>
        <taxon>unclassified sequences</taxon>
        <taxon>metagenomes</taxon>
        <taxon>ecological metagenomes</taxon>
    </lineage>
</organism>
<name>A0A645IRK4_9ZZZZ</name>
<comment type="caution">
    <text evidence="1">The sequence shown here is derived from an EMBL/GenBank/DDBJ whole genome shotgun (WGS) entry which is preliminary data.</text>
</comment>
<evidence type="ECO:0000313" key="1">
    <source>
        <dbReference type="EMBL" id="MPN53857.1"/>
    </source>
</evidence>
<dbReference type="AntiFam" id="ANF00159">
    <property type="entry name" value="Shadow ORF (opposite uvrA)"/>
</dbReference>
<dbReference type="EMBL" id="VSSQ01121442">
    <property type="protein sequence ID" value="MPN53857.1"/>
    <property type="molecule type" value="Genomic_DNA"/>
</dbReference>